<keyword evidence="4 7" id="KW-0697">Rotamase</keyword>
<evidence type="ECO:0000256" key="7">
    <source>
        <dbReference type="HAMAP-Rule" id="MF_01183"/>
    </source>
</evidence>
<dbReference type="InterPro" id="IPR000297">
    <property type="entry name" value="PPIase_PpiC"/>
</dbReference>
<dbReference type="EC" id="5.2.1.8" evidence="7"/>
<evidence type="ECO:0000256" key="6">
    <source>
        <dbReference type="ARBA" id="ARBA00023235"/>
    </source>
</evidence>
<dbReference type="InterPro" id="IPR050280">
    <property type="entry name" value="OMP_Chaperone_SurA"/>
</dbReference>
<dbReference type="PANTHER" id="PTHR47637:SF1">
    <property type="entry name" value="CHAPERONE SURA"/>
    <property type="match status" value="1"/>
</dbReference>
<evidence type="ECO:0000256" key="4">
    <source>
        <dbReference type="ARBA" id="ARBA00023110"/>
    </source>
</evidence>
<dbReference type="OrthoDB" id="14196at2"/>
<keyword evidence="2 7" id="KW-0677">Repeat</keyword>
<dbReference type="GO" id="GO:0050821">
    <property type="term" value="P:protein stabilization"/>
    <property type="evidence" value="ECO:0007669"/>
    <property type="project" value="InterPro"/>
</dbReference>
<evidence type="ECO:0000256" key="2">
    <source>
        <dbReference type="ARBA" id="ARBA00022737"/>
    </source>
</evidence>
<evidence type="ECO:0000256" key="3">
    <source>
        <dbReference type="ARBA" id="ARBA00022764"/>
    </source>
</evidence>
<keyword evidence="1 7" id="KW-0732">Signal</keyword>
<dbReference type="RefSeq" id="WP_031578182.1">
    <property type="nucleotide sequence ID" value="NZ_FOXF01000049.1"/>
</dbReference>
<feature type="domain" description="PpiC" evidence="8">
    <location>
        <begin position="174"/>
        <end position="278"/>
    </location>
</feature>
<feature type="signal peptide" evidence="7">
    <location>
        <begin position="1"/>
        <end position="26"/>
    </location>
</feature>
<dbReference type="Gene3D" id="3.10.50.40">
    <property type="match status" value="2"/>
</dbReference>
<comment type="function">
    <text evidence="7">Chaperone involved in the correct folding and assembly of outer membrane proteins. Recognizes specific patterns of aromatic residues and the orientation of their side chains, which are found more frequently in integral outer membrane proteins. May act in both early periplasmic and late outer membrane-associated steps of protein maturation.</text>
</comment>
<feature type="domain" description="PpiC" evidence="8">
    <location>
        <begin position="287"/>
        <end position="387"/>
    </location>
</feature>
<dbReference type="InterPro" id="IPR023034">
    <property type="entry name" value="PPIase_SurA"/>
</dbReference>
<dbReference type="GO" id="GO:0030288">
    <property type="term" value="C:outer membrane-bounded periplasmic space"/>
    <property type="evidence" value="ECO:0007669"/>
    <property type="project" value="InterPro"/>
</dbReference>
<dbReference type="AlphaFoldDB" id="A0A662ZJD5"/>
<comment type="catalytic activity">
    <reaction evidence="7">
        <text>[protein]-peptidylproline (omega=180) = [protein]-peptidylproline (omega=0)</text>
        <dbReference type="Rhea" id="RHEA:16237"/>
        <dbReference type="Rhea" id="RHEA-COMP:10747"/>
        <dbReference type="Rhea" id="RHEA-COMP:10748"/>
        <dbReference type="ChEBI" id="CHEBI:83833"/>
        <dbReference type="ChEBI" id="CHEBI:83834"/>
        <dbReference type="EC" id="5.2.1.8"/>
    </reaction>
</comment>
<organism evidence="9 10">
    <name type="scientific">Ruminobacter amylophilus</name>
    <dbReference type="NCBI Taxonomy" id="867"/>
    <lineage>
        <taxon>Bacteria</taxon>
        <taxon>Pseudomonadati</taxon>
        <taxon>Pseudomonadota</taxon>
        <taxon>Gammaproteobacteria</taxon>
        <taxon>Aeromonadales</taxon>
        <taxon>Succinivibrionaceae</taxon>
        <taxon>Ruminobacter</taxon>
    </lineage>
</organism>
<dbReference type="InterPro" id="IPR046357">
    <property type="entry name" value="PPIase_dom_sf"/>
</dbReference>
<keyword evidence="3 7" id="KW-0574">Periplasm</keyword>
<dbReference type="Pfam" id="PF09312">
    <property type="entry name" value="SurA_N"/>
    <property type="match status" value="1"/>
</dbReference>
<dbReference type="HAMAP" id="MF_01183">
    <property type="entry name" value="Chaperone_SurA"/>
    <property type="match status" value="1"/>
</dbReference>
<dbReference type="Proteomes" id="UP000243745">
    <property type="component" value="Unassembled WGS sequence"/>
</dbReference>
<protein>
    <recommendedName>
        <fullName evidence="7">Chaperone SurA</fullName>
    </recommendedName>
    <alternativeName>
        <fullName evidence="7">Peptidyl-prolyl cis-trans isomerase SurA</fullName>
        <shortName evidence="7">PPIase SurA</shortName>
        <ecNumber evidence="7">5.2.1.8</ecNumber>
    </alternativeName>
    <alternativeName>
        <fullName evidence="7">Rotamase SurA</fullName>
    </alternativeName>
</protein>
<dbReference type="InterPro" id="IPR015391">
    <property type="entry name" value="SurA_N"/>
</dbReference>
<comment type="domain">
    <text evidence="7">The PPIase activity resides only in the second parvulin domain. The N-terminal region and the C-terminal tail are necessary and sufficient for the chaperone activity of SurA. The PPIase activity is dispensable for SurA to function as a chaperone. The N-terminal region and the C-terminal tail are also required for porin recognition.</text>
</comment>
<dbReference type="Gene3D" id="1.10.4030.10">
    <property type="entry name" value="Porin chaperone SurA, peptide-binding domain"/>
    <property type="match status" value="1"/>
</dbReference>
<dbReference type="PANTHER" id="PTHR47637">
    <property type="entry name" value="CHAPERONE SURA"/>
    <property type="match status" value="1"/>
</dbReference>
<keyword evidence="5 7" id="KW-0143">Chaperone</keyword>
<feature type="chain" id="PRO_5029062242" description="Chaperone SurA" evidence="7">
    <location>
        <begin position="27"/>
        <end position="432"/>
    </location>
</feature>
<evidence type="ECO:0000313" key="9">
    <source>
        <dbReference type="EMBL" id="SFP65224.1"/>
    </source>
</evidence>
<dbReference type="GO" id="GO:0051082">
    <property type="term" value="F:unfolded protein binding"/>
    <property type="evidence" value="ECO:0007669"/>
    <property type="project" value="UniProtKB-UniRule"/>
</dbReference>
<evidence type="ECO:0000256" key="5">
    <source>
        <dbReference type="ARBA" id="ARBA00023186"/>
    </source>
</evidence>
<sequence length="432" mass="48777" precursor="true">MLNSLFKKTATISTLLIMMGLSQAEATDYMVDRTIAIAGDEAILFSDLNSEVIKYKNFLKAHNQELPADDVIRKNVLEQLITKRLILQLANKNNIIISDTDLDRAIKHIAENNHMTTEQLMSKYRTTGLTDVAIRNTIRDDIIIDEVKRSQVRSRIHISDQEAEHLAYVLKDQAAHMLTYHLAVINFSLPVTPSPAATDAANRKVNMVMKELKSGMSFAHAAQKYSESSNAINGGDLGKLTINEIPEYAAPAVSRAKPGDVVGPIKTERGLSLIKVYDIAKMTPQPLEQVKVRHILLTTNIIFDDVAAEQRLNNIRNDIINGDHKFEDEARRYSEDSGSAYNGGLIDWSNPDIFDPRFREAIKSLNPGDISEPFKSSFGWHIVELIDRKIDKDSIEAYKIKAREILSNRSVMEESEKWERELRDSAYIKILE</sequence>
<comment type="subcellular location">
    <subcellularLocation>
        <location evidence="7">Periplasm</location>
    </subcellularLocation>
    <text evidence="7">Is capable of associating with the outer membrane.</text>
</comment>
<evidence type="ECO:0000259" key="8">
    <source>
        <dbReference type="PROSITE" id="PS50198"/>
    </source>
</evidence>
<dbReference type="GO" id="GO:0003755">
    <property type="term" value="F:peptidyl-prolyl cis-trans isomerase activity"/>
    <property type="evidence" value="ECO:0007669"/>
    <property type="project" value="UniProtKB-UniRule"/>
</dbReference>
<proteinExistence type="inferred from homology"/>
<dbReference type="SUPFAM" id="SSF109998">
    <property type="entry name" value="Triger factor/SurA peptide-binding domain-like"/>
    <property type="match status" value="1"/>
</dbReference>
<dbReference type="EMBL" id="FOXF01000049">
    <property type="protein sequence ID" value="SFP65224.1"/>
    <property type="molecule type" value="Genomic_DNA"/>
</dbReference>
<gene>
    <name evidence="7" type="primary">surA</name>
    <name evidence="9" type="ORF">SAMN02910344_01971</name>
</gene>
<accession>A0A662ZJD5</accession>
<dbReference type="GO" id="GO:0006457">
    <property type="term" value="P:protein folding"/>
    <property type="evidence" value="ECO:0007669"/>
    <property type="project" value="UniProtKB-UniRule"/>
</dbReference>
<evidence type="ECO:0000313" key="10">
    <source>
        <dbReference type="Proteomes" id="UP000243745"/>
    </source>
</evidence>
<keyword evidence="10" id="KW-1185">Reference proteome</keyword>
<name>A0A662ZJD5_9GAMM</name>
<dbReference type="GO" id="GO:0043165">
    <property type="term" value="P:Gram-negative-bacterium-type cell outer membrane assembly"/>
    <property type="evidence" value="ECO:0007669"/>
    <property type="project" value="InterPro"/>
</dbReference>
<dbReference type="GO" id="GO:0042277">
    <property type="term" value="F:peptide binding"/>
    <property type="evidence" value="ECO:0007669"/>
    <property type="project" value="InterPro"/>
</dbReference>
<dbReference type="SUPFAM" id="SSF54534">
    <property type="entry name" value="FKBP-like"/>
    <property type="match status" value="2"/>
</dbReference>
<dbReference type="InterPro" id="IPR027304">
    <property type="entry name" value="Trigger_fact/SurA_dom_sf"/>
</dbReference>
<dbReference type="Pfam" id="PF00639">
    <property type="entry name" value="Rotamase"/>
    <property type="match status" value="2"/>
</dbReference>
<dbReference type="PROSITE" id="PS50198">
    <property type="entry name" value="PPIC_PPIASE_2"/>
    <property type="match status" value="2"/>
</dbReference>
<reference evidence="9 10" key="1">
    <citation type="submission" date="2016-10" db="EMBL/GenBank/DDBJ databases">
        <authorList>
            <person name="Varghese N."/>
            <person name="Submissions S."/>
        </authorList>
    </citation>
    <scope>NUCLEOTIDE SEQUENCE [LARGE SCALE GENOMIC DNA]</scope>
    <source>
        <strain evidence="9 10">DSM 1361</strain>
    </source>
</reference>
<evidence type="ECO:0000256" key="1">
    <source>
        <dbReference type="ARBA" id="ARBA00022729"/>
    </source>
</evidence>
<keyword evidence="6 7" id="KW-0413">Isomerase</keyword>